<keyword evidence="1" id="KW-0472">Membrane</keyword>
<protein>
    <submittedName>
        <fullName evidence="2">DoxX family membrane protein</fullName>
    </submittedName>
</protein>
<name>A0A3A9YZQ7_9ACTN</name>
<accession>A0A3A9YZQ7</accession>
<feature type="transmembrane region" description="Helical" evidence="1">
    <location>
        <begin position="116"/>
        <end position="133"/>
    </location>
</feature>
<sequence length="182" mass="19393">MTATIERNTAATIAPAAETPRERATRYVFAGIRIALGWTFLWAFLDKVFGLGFATEAKNAWIEGGSPTKGFLTFGAAGPFKGLYNDIAGAAWADWLFMIGLAGIGVALLLGIGMRVAAVAGGLLYVLMWTVVLPPENNPFMDDHLISAAILAALALVGAGDTLGLGRTWAKLPLVQRFPWLR</sequence>
<keyword evidence="3" id="KW-1185">Reference proteome</keyword>
<dbReference type="Proteomes" id="UP000281726">
    <property type="component" value="Unassembled WGS sequence"/>
</dbReference>
<feature type="transmembrane region" description="Helical" evidence="1">
    <location>
        <begin position="27"/>
        <end position="45"/>
    </location>
</feature>
<dbReference type="AlphaFoldDB" id="A0A3A9YZQ7"/>
<keyword evidence="1" id="KW-1133">Transmembrane helix</keyword>
<dbReference type="OrthoDB" id="3253635at2"/>
<evidence type="ECO:0000313" key="3">
    <source>
        <dbReference type="Proteomes" id="UP000281726"/>
    </source>
</evidence>
<feature type="transmembrane region" description="Helical" evidence="1">
    <location>
        <begin position="145"/>
        <end position="166"/>
    </location>
</feature>
<evidence type="ECO:0000256" key="1">
    <source>
        <dbReference type="SAM" id="Phobius"/>
    </source>
</evidence>
<reference evidence="2 3" key="1">
    <citation type="journal article" date="2004" name="Syst. Appl. Microbiol.">
        <title>Cryptoendolithic actinomycetes from antarctic sandstone rock samples: Micromonospora endolithica sp. nov. and two isolates related to Micromonospora coerulea Jensen 1932.</title>
        <authorList>
            <person name="Hirsch P."/>
            <person name="Mevs U."/>
            <person name="Kroppenstedt R.M."/>
            <person name="Schumann P."/>
            <person name="Stackebrandt E."/>
        </authorList>
    </citation>
    <scope>NUCLEOTIDE SEQUENCE [LARGE SCALE GENOMIC DNA]</scope>
    <source>
        <strain evidence="2 3">JCM 12677</strain>
    </source>
</reference>
<comment type="caution">
    <text evidence="2">The sequence shown here is derived from an EMBL/GenBank/DDBJ whole genome shotgun (WGS) entry which is preliminary data.</text>
</comment>
<dbReference type="EMBL" id="RBAK01000013">
    <property type="protein sequence ID" value="RKN40637.1"/>
    <property type="molecule type" value="Genomic_DNA"/>
</dbReference>
<gene>
    <name evidence="2" type="ORF">D7223_26240</name>
</gene>
<proteinExistence type="predicted"/>
<feature type="transmembrane region" description="Helical" evidence="1">
    <location>
        <begin position="87"/>
        <end position="109"/>
    </location>
</feature>
<organism evidence="2 3">
    <name type="scientific">Micromonospora endolithica</name>
    <dbReference type="NCBI Taxonomy" id="230091"/>
    <lineage>
        <taxon>Bacteria</taxon>
        <taxon>Bacillati</taxon>
        <taxon>Actinomycetota</taxon>
        <taxon>Actinomycetes</taxon>
        <taxon>Micromonosporales</taxon>
        <taxon>Micromonosporaceae</taxon>
        <taxon>Micromonospora</taxon>
    </lineage>
</organism>
<keyword evidence="1" id="KW-0812">Transmembrane</keyword>
<evidence type="ECO:0000313" key="2">
    <source>
        <dbReference type="EMBL" id="RKN40637.1"/>
    </source>
</evidence>